<dbReference type="InterPro" id="IPR036179">
    <property type="entry name" value="Ig-like_dom_sf"/>
</dbReference>
<keyword evidence="3" id="KW-1185">Reference proteome</keyword>
<organism evidence="2 3">
    <name type="scientific">Schistosoma mattheei</name>
    <dbReference type="NCBI Taxonomy" id="31246"/>
    <lineage>
        <taxon>Eukaryota</taxon>
        <taxon>Metazoa</taxon>
        <taxon>Spiralia</taxon>
        <taxon>Lophotrochozoa</taxon>
        <taxon>Platyhelminthes</taxon>
        <taxon>Trematoda</taxon>
        <taxon>Digenea</taxon>
        <taxon>Strigeidida</taxon>
        <taxon>Schistosomatoidea</taxon>
        <taxon>Schistosomatidae</taxon>
        <taxon>Schistosoma</taxon>
    </lineage>
</organism>
<evidence type="ECO:0000259" key="1">
    <source>
        <dbReference type="SMART" id="SM00409"/>
    </source>
</evidence>
<dbReference type="InterPro" id="IPR013783">
    <property type="entry name" value="Ig-like_fold"/>
</dbReference>
<dbReference type="InterPro" id="IPR003006">
    <property type="entry name" value="Ig/MHC_CS"/>
</dbReference>
<name>A0A183P1L9_9TREM</name>
<sequence>MNRRTQTHVMAQLGESVTLVLYVDANPPWAEAEWFQIETFKNEAEKIHNSQQYVEPQAYFEPQQINYGYPQSYNSWPRVKRTVFHRFQSHLSTSDFPGEQNLRQSIGQRKNIFASSGTGLYGNLTFFLRFTEVKSVDFGTYICQVRHQLGVKEFTFHLIKKAGDGVITEESIEVIHHGSTTSILFSPPLKSSLMKLILRVCRRDALLGNHKQTDKQSVIKQHFKRDIPHQKVSITSRNVSKQNDITNRLDSSQILVNSRTVGCEDYQVAKPWLGKMEIHLSDAVQLYNFRFLLFQGTKLLQETSPVLWQPEISKTHGVFNKSLLALAVTGGCALVIVFLITIIIIYSCYGRNKHGLLKFWNIKKSLKSSTSQQSSKKLDVPNHIGCELGFELHSDLGSVRRYQPETPYKQPPLNGSFISHGHDNSLNGIHHFNSLQNSAINSGLDGNSIDNECAALLHSCNSVASSQSTHMNIINSRIFAEAYAAAARAAASVVSGSTDIYSPSSQMTNDLGSQNNEERNRSQHSLLYSMNQEINNGFINVSKETNINTENTGGWKKYNNSNSSINLKNRDKRKGNFLTFAKYYWNAVLVLPILSLTSASDPPCSSTMFTRTWSIYAVTSMSEFSVSTGMLSGRAAFPLLIRLMAILISSTVGEVTSEGRSVSAASISGRFDEAGLPKSSSKSTAASLPCLTFAVQLGSNGFHWFREPPTNDINKYKHSLQGIRKHSRISLSGQLEPRGSHLSIQLPSKHSLNYSQWSNASGASYSSLVSPSQTDLQVAAQVAAAAAVVSVVENMNLSLAMNHASSLNNVGGYCLMPRPSSRAASVTGPTTRNINKLWMENEDGESMKFGMFTPRNASTGQVSVILKSLRVKRIYFKTKLTFQ</sequence>
<accession>A0A183P1L9</accession>
<evidence type="ECO:0000313" key="2">
    <source>
        <dbReference type="EMBL" id="VDP43761.1"/>
    </source>
</evidence>
<evidence type="ECO:0000313" key="3">
    <source>
        <dbReference type="Proteomes" id="UP000269396"/>
    </source>
</evidence>
<dbReference type="PROSITE" id="PS00290">
    <property type="entry name" value="IG_MHC"/>
    <property type="match status" value="1"/>
</dbReference>
<gene>
    <name evidence="2" type="ORF">SMTD_LOCUS8255</name>
</gene>
<dbReference type="SUPFAM" id="SSF48726">
    <property type="entry name" value="Immunoglobulin"/>
    <property type="match status" value="1"/>
</dbReference>
<dbReference type="EMBL" id="UZAL01028795">
    <property type="protein sequence ID" value="VDP43761.1"/>
    <property type="molecule type" value="Genomic_DNA"/>
</dbReference>
<dbReference type="SMART" id="SM00409">
    <property type="entry name" value="IG"/>
    <property type="match status" value="1"/>
</dbReference>
<protein>
    <recommendedName>
        <fullName evidence="1">Immunoglobulin domain-containing protein</fullName>
    </recommendedName>
</protein>
<dbReference type="InterPro" id="IPR003599">
    <property type="entry name" value="Ig_sub"/>
</dbReference>
<dbReference type="Proteomes" id="UP000269396">
    <property type="component" value="Unassembled WGS sequence"/>
</dbReference>
<dbReference type="STRING" id="31246.A0A183P1L9"/>
<reference evidence="2 3" key="1">
    <citation type="submission" date="2018-11" db="EMBL/GenBank/DDBJ databases">
        <authorList>
            <consortium name="Pathogen Informatics"/>
        </authorList>
    </citation>
    <scope>NUCLEOTIDE SEQUENCE [LARGE SCALE GENOMIC DNA]</scope>
    <source>
        <strain>Denwood</strain>
        <strain evidence="3">Zambia</strain>
    </source>
</reference>
<dbReference type="Gene3D" id="2.60.40.10">
    <property type="entry name" value="Immunoglobulins"/>
    <property type="match status" value="1"/>
</dbReference>
<proteinExistence type="predicted"/>
<dbReference type="AlphaFoldDB" id="A0A183P1L9"/>
<feature type="domain" description="Immunoglobulin" evidence="1">
    <location>
        <begin position="6"/>
        <end position="161"/>
    </location>
</feature>